<gene>
    <name evidence="10" type="ORF">FE697_001210</name>
</gene>
<dbReference type="Pfam" id="PF00364">
    <property type="entry name" value="Biotin_lipoyl"/>
    <property type="match status" value="1"/>
</dbReference>
<dbReference type="AlphaFoldDB" id="A0A5Q6S5C8"/>
<evidence type="ECO:0000256" key="7">
    <source>
        <dbReference type="SAM" id="MobiDB-lite"/>
    </source>
</evidence>
<dbReference type="Proteomes" id="UP000307768">
    <property type="component" value="Unassembled WGS sequence"/>
</dbReference>
<evidence type="ECO:0000256" key="5">
    <source>
        <dbReference type="ARBA" id="ARBA00023315"/>
    </source>
</evidence>
<dbReference type="PANTHER" id="PTHR43178:SF5">
    <property type="entry name" value="LIPOAMIDE ACYLTRANSFERASE COMPONENT OF BRANCHED-CHAIN ALPHA-KETO ACID DEHYDROGENASE COMPLEX, MITOCHONDRIAL"/>
    <property type="match status" value="1"/>
</dbReference>
<dbReference type="SUPFAM" id="SSF52777">
    <property type="entry name" value="CoA-dependent acyltransferases"/>
    <property type="match status" value="1"/>
</dbReference>
<name>A0A5Q6S5C8_9ACTN</name>
<feature type="domain" description="Lipoyl-binding" evidence="8">
    <location>
        <begin position="3"/>
        <end position="78"/>
    </location>
</feature>
<dbReference type="PROSITE" id="PS51826">
    <property type="entry name" value="PSBD"/>
    <property type="match status" value="1"/>
</dbReference>
<dbReference type="CDD" id="cd06849">
    <property type="entry name" value="lipoyl_domain"/>
    <property type="match status" value="1"/>
</dbReference>
<organism evidence="10 11">
    <name type="scientific">Mumia zhuanghuii</name>
    <dbReference type="NCBI Taxonomy" id="2585211"/>
    <lineage>
        <taxon>Bacteria</taxon>
        <taxon>Bacillati</taxon>
        <taxon>Actinomycetota</taxon>
        <taxon>Actinomycetes</taxon>
        <taxon>Propionibacteriales</taxon>
        <taxon>Nocardioidaceae</taxon>
        <taxon>Mumia</taxon>
    </lineage>
</organism>
<keyword evidence="5 6" id="KW-0012">Acyltransferase</keyword>
<protein>
    <recommendedName>
        <fullName evidence="6">Dihydrolipoamide acetyltransferase component of pyruvate dehydrogenase complex</fullName>
        <ecNumber evidence="6">2.3.1.-</ecNumber>
    </recommendedName>
</protein>
<keyword evidence="3 6" id="KW-0808">Transferase</keyword>
<dbReference type="InterPro" id="IPR023213">
    <property type="entry name" value="CAT-like_dom_sf"/>
</dbReference>
<evidence type="ECO:0000256" key="1">
    <source>
        <dbReference type="ARBA" id="ARBA00001938"/>
    </source>
</evidence>
<dbReference type="RefSeq" id="WP_149768624.1">
    <property type="nucleotide sequence ID" value="NZ_VDFQ02000001.1"/>
</dbReference>
<dbReference type="SUPFAM" id="SSF51230">
    <property type="entry name" value="Single hybrid motif"/>
    <property type="match status" value="1"/>
</dbReference>
<dbReference type="InterPro" id="IPR001078">
    <property type="entry name" value="2-oxoacid_DH_actylTfrase"/>
</dbReference>
<dbReference type="InterPro" id="IPR036625">
    <property type="entry name" value="E3-bd_dom_sf"/>
</dbReference>
<reference evidence="10 11" key="1">
    <citation type="submission" date="2019-09" db="EMBL/GenBank/DDBJ databases">
        <title>Mumia zhuanghuii sp. nov. isolated from the intestinal contents of plateau pika (Ochotona curzoniae) in the Qinghai-Tibet plateau of China.</title>
        <authorList>
            <person name="Tian Z."/>
        </authorList>
    </citation>
    <scope>NUCLEOTIDE SEQUENCE [LARGE SCALE GENOMIC DNA]</scope>
    <source>
        <strain evidence="11">350</strain>
    </source>
</reference>
<feature type="compositionally biased region" description="Pro residues" evidence="7">
    <location>
        <begin position="127"/>
        <end position="140"/>
    </location>
</feature>
<comment type="similarity">
    <text evidence="2 6">Belongs to the 2-oxoacid dehydrogenase family.</text>
</comment>
<evidence type="ECO:0000313" key="11">
    <source>
        <dbReference type="Proteomes" id="UP000307768"/>
    </source>
</evidence>
<dbReference type="GO" id="GO:0016407">
    <property type="term" value="F:acetyltransferase activity"/>
    <property type="evidence" value="ECO:0007669"/>
    <property type="project" value="TreeGrafter"/>
</dbReference>
<dbReference type="InterPro" id="IPR050743">
    <property type="entry name" value="2-oxoacid_DH_E2_comp"/>
</dbReference>
<keyword evidence="4 6" id="KW-0450">Lipoyl</keyword>
<dbReference type="InterPro" id="IPR011053">
    <property type="entry name" value="Single_hybrid_motif"/>
</dbReference>
<accession>A0A5Q6S5C8</accession>
<dbReference type="InterPro" id="IPR004167">
    <property type="entry name" value="PSBD"/>
</dbReference>
<dbReference type="Gene3D" id="4.10.320.10">
    <property type="entry name" value="E3-binding domain"/>
    <property type="match status" value="1"/>
</dbReference>
<dbReference type="FunFam" id="3.30.559.10:FF:000007">
    <property type="entry name" value="Dihydrolipoamide acetyltransferase component of pyruvate dehydrogenase complex"/>
    <property type="match status" value="1"/>
</dbReference>
<feature type="region of interest" description="Disordered" evidence="7">
    <location>
        <begin position="216"/>
        <end position="250"/>
    </location>
</feature>
<sequence>MTTNEYKLPDPGEGLTEAEIVSWHVAVGDTLAVNDIVCEVETAKSIVELPTPYAGVVTALLVAEGETVAVGTPIIAVSDGVADEAQGEATPPPRPVEESIEAPPVATLVGYGPRERETVRRRRRSAPTPPATSPAPPVEPAPLVEATPPPLVEARSDRDPATLRTLAKPPVRKLAKDLGIDLREVPPGDGGIVRRPDVEAYAKQIGGGGVSIDSVASTSGGGEAASTSGGGVASTSGGGETGGGNGRETRVPVKGVRKATAEAMVASAFTAPHVTEWLTVDVSASMELLDRLRADRALSDVKVSPLLLVIRAVCLALRRTPEMNATLDEARQEVVLKHDVNLGIAAATPRGLLVPVVRDADRLPMRGLAEAVGEVVQTARAGKTQPADLAGGTFSITNVGVFGVDAGTPILVPGQTGILAFGAINRRPWVVDEQIVPRWVTTLAVSFDHRVVDGEQGSRFLADVGRLLEDPANALVL</sequence>
<dbReference type="PROSITE" id="PS50968">
    <property type="entry name" value="BIOTINYL_LIPOYL"/>
    <property type="match status" value="1"/>
</dbReference>
<evidence type="ECO:0000256" key="3">
    <source>
        <dbReference type="ARBA" id="ARBA00022679"/>
    </source>
</evidence>
<evidence type="ECO:0000256" key="6">
    <source>
        <dbReference type="RuleBase" id="RU003423"/>
    </source>
</evidence>
<dbReference type="PROSITE" id="PS00189">
    <property type="entry name" value="LIPOYL"/>
    <property type="match status" value="1"/>
</dbReference>
<dbReference type="PANTHER" id="PTHR43178">
    <property type="entry name" value="DIHYDROLIPOAMIDE ACETYLTRANSFERASE COMPONENT OF PYRUVATE DEHYDROGENASE COMPLEX"/>
    <property type="match status" value="1"/>
</dbReference>
<feature type="domain" description="Peripheral subunit-binding (PSBD)" evidence="9">
    <location>
        <begin position="166"/>
        <end position="202"/>
    </location>
</feature>
<feature type="compositionally biased region" description="Gly residues" evidence="7">
    <location>
        <begin position="219"/>
        <end position="246"/>
    </location>
</feature>
<dbReference type="EC" id="2.3.1.-" evidence="6"/>
<dbReference type="OrthoDB" id="9805770at2"/>
<dbReference type="Pfam" id="PF02817">
    <property type="entry name" value="E3_binding"/>
    <property type="match status" value="1"/>
</dbReference>
<evidence type="ECO:0000259" key="8">
    <source>
        <dbReference type="PROSITE" id="PS50968"/>
    </source>
</evidence>
<evidence type="ECO:0000256" key="2">
    <source>
        <dbReference type="ARBA" id="ARBA00007317"/>
    </source>
</evidence>
<dbReference type="GO" id="GO:0031405">
    <property type="term" value="F:lipoic acid binding"/>
    <property type="evidence" value="ECO:0007669"/>
    <property type="project" value="TreeGrafter"/>
</dbReference>
<dbReference type="Gene3D" id="3.30.559.10">
    <property type="entry name" value="Chloramphenicol acetyltransferase-like domain"/>
    <property type="match status" value="1"/>
</dbReference>
<evidence type="ECO:0000256" key="4">
    <source>
        <dbReference type="ARBA" id="ARBA00022823"/>
    </source>
</evidence>
<evidence type="ECO:0000313" key="10">
    <source>
        <dbReference type="EMBL" id="KAA1425450.1"/>
    </source>
</evidence>
<dbReference type="EMBL" id="VDFQ02000001">
    <property type="protein sequence ID" value="KAA1425450.1"/>
    <property type="molecule type" value="Genomic_DNA"/>
</dbReference>
<feature type="region of interest" description="Disordered" evidence="7">
    <location>
        <begin position="83"/>
        <end position="164"/>
    </location>
</feature>
<dbReference type="Pfam" id="PF00198">
    <property type="entry name" value="2-oxoacid_dh"/>
    <property type="match status" value="1"/>
</dbReference>
<dbReference type="SUPFAM" id="SSF47005">
    <property type="entry name" value="Peripheral subunit-binding domain of 2-oxo acid dehydrogenase complex"/>
    <property type="match status" value="1"/>
</dbReference>
<dbReference type="InterPro" id="IPR000089">
    <property type="entry name" value="Biotin_lipoyl"/>
</dbReference>
<proteinExistence type="inferred from homology"/>
<dbReference type="Gene3D" id="2.40.50.100">
    <property type="match status" value="1"/>
</dbReference>
<dbReference type="GO" id="GO:0005737">
    <property type="term" value="C:cytoplasm"/>
    <property type="evidence" value="ECO:0007669"/>
    <property type="project" value="TreeGrafter"/>
</dbReference>
<comment type="caution">
    <text evidence="10">The sequence shown here is derived from an EMBL/GenBank/DDBJ whole genome shotgun (WGS) entry which is preliminary data.</text>
</comment>
<dbReference type="InterPro" id="IPR003016">
    <property type="entry name" value="2-oxoA_DH_lipoyl-BS"/>
</dbReference>
<evidence type="ECO:0000259" key="9">
    <source>
        <dbReference type="PROSITE" id="PS51826"/>
    </source>
</evidence>
<comment type="cofactor">
    <cofactor evidence="1 6">
        <name>(R)-lipoate</name>
        <dbReference type="ChEBI" id="CHEBI:83088"/>
    </cofactor>
</comment>